<keyword evidence="3" id="KW-1185">Reference proteome</keyword>
<keyword evidence="2" id="KW-0378">Hydrolase</keyword>
<protein>
    <submittedName>
        <fullName evidence="2">Alpha/beta hydrolase</fullName>
    </submittedName>
</protein>
<evidence type="ECO:0000313" key="2">
    <source>
        <dbReference type="EMBL" id="OEV18483.1"/>
    </source>
</evidence>
<dbReference type="InterPro" id="IPR000073">
    <property type="entry name" value="AB_hydrolase_1"/>
</dbReference>
<dbReference type="SUPFAM" id="SSF53474">
    <property type="entry name" value="alpha/beta-Hydrolases"/>
    <property type="match status" value="1"/>
</dbReference>
<name>A0A1E7LRD9_9ACTN</name>
<gene>
    <name evidence="2" type="ORF">AN221_22595</name>
</gene>
<dbReference type="Gene3D" id="3.40.50.1820">
    <property type="entry name" value="alpha/beta hydrolase"/>
    <property type="match status" value="1"/>
</dbReference>
<dbReference type="PANTHER" id="PTHR45763:SF46">
    <property type="entry name" value="AB HYDROLASE-1 DOMAIN-CONTAINING PROTEIN"/>
    <property type="match status" value="1"/>
</dbReference>
<dbReference type="PATRIC" id="fig|518642.7.peg.6504"/>
<dbReference type="AlphaFoldDB" id="A0A1E7LRD9"/>
<proteinExistence type="predicted"/>
<dbReference type="GO" id="GO:0016787">
    <property type="term" value="F:hydrolase activity"/>
    <property type="evidence" value="ECO:0007669"/>
    <property type="project" value="UniProtKB-KW"/>
</dbReference>
<reference evidence="2 3" key="1">
    <citation type="journal article" date="2016" name="Front. Microbiol.">
        <title>Comparative Genomics Analysis of Streptomyces Species Reveals Their Adaptation to the Marine Environment and Their Diversity at the Genomic Level.</title>
        <authorList>
            <person name="Tian X."/>
            <person name="Zhang Z."/>
            <person name="Yang T."/>
            <person name="Chen M."/>
            <person name="Li J."/>
            <person name="Chen F."/>
            <person name="Yang J."/>
            <person name="Li W."/>
            <person name="Zhang B."/>
            <person name="Zhang Z."/>
            <person name="Wu J."/>
            <person name="Zhang C."/>
            <person name="Long L."/>
            <person name="Xiao J."/>
        </authorList>
    </citation>
    <scope>NUCLEOTIDE SEQUENCE [LARGE SCALE GENOMIC DNA]</scope>
    <source>
        <strain evidence="2 3">SCSIO M10372</strain>
    </source>
</reference>
<dbReference type="InterPro" id="IPR029058">
    <property type="entry name" value="AB_hydrolase_fold"/>
</dbReference>
<organism evidence="2 3">
    <name type="scientific">Streptomyces nanshensis</name>
    <dbReference type="NCBI Taxonomy" id="518642"/>
    <lineage>
        <taxon>Bacteria</taxon>
        <taxon>Bacillati</taxon>
        <taxon>Actinomycetota</taxon>
        <taxon>Actinomycetes</taxon>
        <taxon>Kitasatosporales</taxon>
        <taxon>Streptomycetaceae</taxon>
        <taxon>Streptomyces</taxon>
    </lineage>
</organism>
<evidence type="ECO:0000313" key="3">
    <source>
        <dbReference type="Proteomes" id="UP000175971"/>
    </source>
</evidence>
<dbReference type="PANTHER" id="PTHR45763">
    <property type="entry name" value="HYDROLASE, ALPHA/BETA FOLD FAMILY PROTEIN, EXPRESSED-RELATED"/>
    <property type="match status" value="1"/>
</dbReference>
<comment type="caution">
    <text evidence="2">The sequence shown here is derived from an EMBL/GenBank/DDBJ whole genome shotgun (WGS) entry which is preliminary data.</text>
</comment>
<dbReference type="Pfam" id="PF00561">
    <property type="entry name" value="Abhydrolase_1"/>
    <property type="match status" value="1"/>
</dbReference>
<feature type="domain" description="AB hydrolase-1" evidence="1">
    <location>
        <begin position="43"/>
        <end position="281"/>
    </location>
</feature>
<evidence type="ECO:0000259" key="1">
    <source>
        <dbReference type="Pfam" id="PF00561"/>
    </source>
</evidence>
<sequence length="295" mass="30907">MDRLVRRKRLVRRRGDGVKVSESDLRLEDGRTLHVYDTGGDGPVVLWHHGTPNTGAPPAPLFAAAEALGVRWISYDRPGYGGSSPLPDRTVASAATDVRAVTDALAVGRFTVLGHSGGGPHALACAALLGDRVLGAATVAGLAPYDAEGLDWYAGMVPSSAASLRAAAEGRAAKEAYEAGAAYDPDMFTDADHEALASTWSWFDEVVGPALEGGPDAPITDDLAYVAPWGFDPATITAPLLLLHGEEDRIAPAAHSRWLAEHCPTAELRLRPGAGHISVLEAGAEALEWLAARKG</sequence>
<dbReference type="Proteomes" id="UP000175971">
    <property type="component" value="Unassembled WGS sequence"/>
</dbReference>
<accession>A0A1E7LRD9</accession>
<dbReference type="PRINTS" id="PR00111">
    <property type="entry name" value="ABHYDROLASE"/>
</dbReference>
<dbReference type="EMBL" id="LJGZ01000093">
    <property type="protein sequence ID" value="OEV18483.1"/>
    <property type="molecule type" value="Genomic_DNA"/>
</dbReference>